<dbReference type="InterPro" id="IPR002347">
    <property type="entry name" value="SDR_fam"/>
</dbReference>
<evidence type="ECO:0000313" key="5">
    <source>
        <dbReference type="EMBL" id="AIT05630.1"/>
    </source>
</evidence>
<dbReference type="InterPro" id="IPR036291">
    <property type="entry name" value="NAD(P)-bd_dom_sf"/>
</dbReference>
<dbReference type="eggNOG" id="COG4221">
    <property type="taxonomic scope" value="Bacteria"/>
</dbReference>
<dbReference type="GO" id="GO:0016020">
    <property type="term" value="C:membrane"/>
    <property type="evidence" value="ECO:0007669"/>
    <property type="project" value="TreeGrafter"/>
</dbReference>
<dbReference type="PRINTS" id="PR00080">
    <property type="entry name" value="SDRFAMILY"/>
</dbReference>
<dbReference type="Proteomes" id="UP000033200">
    <property type="component" value="Chromosome"/>
</dbReference>
<dbReference type="HOGENOM" id="CLU_010194_2_1_5"/>
<dbReference type="AlphaFoldDB" id="A0A097EDL7"/>
<dbReference type="Gene3D" id="3.40.50.720">
    <property type="entry name" value="NAD(P)-binding Rossmann-like Domain"/>
    <property type="match status" value="1"/>
</dbReference>
<keyword evidence="4" id="KW-0812">Transmembrane</keyword>
<keyword evidence="6" id="KW-1185">Reference proteome</keyword>
<dbReference type="EMBL" id="CP009571">
    <property type="protein sequence ID" value="AIT05630.1"/>
    <property type="molecule type" value="Genomic_DNA"/>
</dbReference>
<proteinExistence type="inferred from homology"/>
<organism evidence="5 6">
    <name type="scientific">Sphingomonas taxi</name>
    <dbReference type="NCBI Taxonomy" id="1549858"/>
    <lineage>
        <taxon>Bacteria</taxon>
        <taxon>Pseudomonadati</taxon>
        <taxon>Pseudomonadota</taxon>
        <taxon>Alphaproteobacteria</taxon>
        <taxon>Sphingomonadales</taxon>
        <taxon>Sphingomonadaceae</taxon>
        <taxon>Sphingomonas</taxon>
    </lineage>
</organism>
<comment type="similarity">
    <text evidence="1 3">Belongs to the short-chain dehydrogenases/reductases (SDR) family.</text>
</comment>
<name>A0A097EDL7_9SPHN</name>
<dbReference type="PANTHER" id="PTHR44196:SF1">
    <property type="entry name" value="DEHYDROGENASE_REDUCTASE SDR FAMILY MEMBER 7B"/>
    <property type="match status" value="1"/>
</dbReference>
<evidence type="ECO:0000256" key="2">
    <source>
        <dbReference type="ARBA" id="ARBA00023002"/>
    </source>
</evidence>
<dbReference type="PANTHER" id="PTHR44196">
    <property type="entry name" value="DEHYDROGENASE/REDUCTASE SDR FAMILY MEMBER 7B"/>
    <property type="match status" value="1"/>
</dbReference>
<evidence type="ECO:0000256" key="3">
    <source>
        <dbReference type="RuleBase" id="RU000363"/>
    </source>
</evidence>
<accession>A0A097EDL7</accession>
<dbReference type="STRING" id="1549858.MC45_03555"/>
<dbReference type="GO" id="GO:0016491">
    <property type="term" value="F:oxidoreductase activity"/>
    <property type="evidence" value="ECO:0007669"/>
    <property type="project" value="UniProtKB-KW"/>
</dbReference>
<dbReference type="RefSeq" id="WP_038659590.1">
    <property type="nucleotide sequence ID" value="NZ_CP009571.1"/>
</dbReference>
<keyword evidence="2" id="KW-0560">Oxidoreductase</keyword>
<evidence type="ECO:0000256" key="1">
    <source>
        <dbReference type="ARBA" id="ARBA00006484"/>
    </source>
</evidence>
<sequence>MKPALKPLAEQVIVITGASSGIGLVTARMAAARGAKVLLIARDEAALREAVQGIVAAGGTADAYAADIGDADTMRAAAAHANQRFGRIDTWVNDAGTAIYGKLVELPDDEHRQLFRTNYFGTVHGCLAAIPYLTASRGTLITVGSVASDMPSPIMGAYAASKHATRAYIDALRMELASDGVPIQVTLVKPSGIDTPIAQHAANHEPGEAQIPPPVYAPELVADAILFCATHAKRDITVGGAGRAQALFAAHFPKLFDRLAPLAATMFVDPKKDQPAPSNLFTTTDTGRVHSGEHPAARQTSLYTAAAKHSGLTTALVAIAAAGAGAFLYGRKDAA</sequence>
<evidence type="ECO:0000256" key="4">
    <source>
        <dbReference type="SAM" id="Phobius"/>
    </source>
</evidence>
<dbReference type="SUPFAM" id="SSF51735">
    <property type="entry name" value="NAD(P)-binding Rossmann-fold domains"/>
    <property type="match status" value="1"/>
</dbReference>
<dbReference type="InterPro" id="IPR020904">
    <property type="entry name" value="Sc_DH/Rdtase_CS"/>
</dbReference>
<dbReference type="PROSITE" id="PS00061">
    <property type="entry name" value="ADH_SHORT"/>
    <property type="match status" value="1"/>
</dbReference>
<dbReference type="Pfam" id="PF00106">
    <property type="entry name" value="adh_short"/>
    <property type="match status" value="1"/>
</dbReference>
<dbReference type="NCBIfam" id="NF005495">
    <property type="entry name" value="PRK07109.1"/>
    <property type="match status" value="1"/>
</dbReference>
<keyword evidence="4" id="KW-1133">Transmembrane helix</keyword>
<evidence type="ECO:0000313" key="6">
    <source>
        <dbReference type="Proteomes" id="UP000033200"/>
    </source>
</evidence>
<dbReference type="PRINTS" id="PR00081">
    <property type="entry name" value="GDHRDH"/>
</dbReference>
<feature type="transmembrane region" description="Helical" evidence="4">
    <location>
        <begin position="311"/>
        <end position="330"/>
    </location>
</feature>
<reference evidence="5 6" key="1">
    <citation type="submission" date="2014-09" db="EMBL/GenBank/DDBJ databases">
        <title>Using Illumina technology Improving SMRT sequencing Genome Assembly by RASTools.</title>
        <authorList>
            <person name="Zhou Y."/>
            <person name="Ma T."/>
            <person name="Liu T."/>
        </authorList>
    </citation>
    <scope>NUCLEOTIDE SEQUENCE [LARGE SCALE GENOMIC DNA]</scope>
    <source>
        <strain evidence="5 6">ATCC 55669</strain>
    </source>
</reference>
<dbReference type="KEGG" id="stax:MC45_03555"/>
<keyword evidence="4" id="KW-0472">Membrane</keyword>
<gene>
    <name evidence="5" type="ORF">MC45_03555</name>
</gene>
<protein>
    <submittedName>
        <fullName evidence="5">Short-chain dehydrogenase</fullName>
    </submittedName>
</protein>